<dbReference type="STRING" id="1123037.GCA_000425305_02206"/>
<dbReference type="EMBL" id="VOSB01000015">
    <property type="protein sequence ID" value="TXE16886.1"/>
    <property type="molecule type" value="Genomic_DNA"/>
</dbReference>
<evidence type="ECO:0000313" key="1">
    <source>
        <dbReference type="EMBL" id="TXE16886.1"/>
    </source>
</evidence>
<sequence>MHINPFYEKAILELLILGINQINSQKRISIEANGNLESPKPLECVDLSEVTNENNPADILKGMRKCIELKEYKKAVKLFAIAGVYGKYDTYRVKDKSAHQSLLVLQQNTLLNIDESARSSLIKNLKK</sequence>
<dbReference type="RefSeq" id="WP_147231779.1">
    <property type="nucleotide sequence ID" value="NZ_VOSB01000015.1"/>
</dbReference>
<dbReference type="AlphaFoldDB" id="A0A5C7B7D7"/>
<proteinExistence type="predicted"/>
<comment type="caution">
    <text evidence="1">The sequence shown here is derived from an EMBL/GenBank/DDBJ whole genome shotgun (WGS) entry which is preliminary data.</text>
</comment>
<evidence type="ECO:0000313" key="2">
    <source>
        <dbReference type="Proteomes" id="UP000321938"/>
    </source>
</evidence>
<reference evidence="1 2" key="1">
    <citation type="submission" date="2019-08" db="EMBL/GenBank/DDBJ databases">
        <title>Genome of Psychroserpens burtonensis ACAM 167.</title>
        <authorList>
            <person name="Bowman J.P."/>
        </authorList>
    </citation>
    <scope>NUCLEOTIDE SEQUENCE [LARGE SCALE GENOMIC DNA]</scope>
    <source>
        <strain evidence="1 2">ACAM 167</strain>
    </source>
</reference>
<accession>A0A5C7B7D7</accession>
<dbReference type="OrthoDB" id="5339269at2"/>
<protein>
    <submittedName>
        <fullName evidence="1">Uncharacterized protein</fullName>
    </submittedName>
</protein>
<name>A0A5C7B7D7_9FLAO</name>
<keyword evidence="2" id="KW-1185">Reference proteome</keyword>
<organism evidence="1 2">
    <name type="scientific">Psychroserpens burtonensis</name>
    <dbReference type="NCBI Taxonomy" id="49278"/>
    <lineage>
        <taxon>Bacteria</taxon>
        <taxon>Pseudomonadati</taxon>
        <taxon>Bacteroidota</taxon>
        <taxon>Flavobacteriia</taxon>
        <taxon>Flavobacteriales</taxon>
        <taxon>Flavobacteriaceae</taxon>
        <taxon>Psychroserpens</taxon>
    </lineage>
</organism>
<dbReference type="Proteomes" id="UP000321938">
    <property type="component" value="Unassembled WGS sequence"/>
</dbReference>
<gene>
    <name evidence="1" type="ORF">ES692_11055</name>
</gene>